<dbReference type="Gene3D" id="3.40.50.720">
    <property type="entry name" value="NAD(P)-binding Rossmann-like Domain"/>
    <property type="match status" value="1"/>
</dbReference>
<evidence type="ECO:0000259" key="1">
    <source>
        <dbReference type="Pfam" id="PF05368"/>
    </source>
</evidence>
<feature type="domain" description="NmrA-like" evidence="1">
    <location>
        <begin position="12"/>
        <end position="83"/>
    </location>
</feature>
<gene>
    <name evidence="2" type="ORF">B0T10DRAFT_466576</name>
</gene>
<dbReference type="AlphaFoldDB" id="A0A9P8VRL8"/>
<dbReference type="OrthoDB" id="2130169at2759"/>
<accession>A0A9P8VRL8</accession>
<dbReference type="GO" id="GO:0004029">
    <property type="term" value="F:aldehyde dehydrogenase (NAD+) activity"/>
    <property type="evidence" value="ECO:0007669"/>
    <property type="project" value="TreeGrafter"/>
</dbReference>
<dbReference type="Pfam" id="PF05368">
    <property type="entry name" value="NmrA"/>
    <property type="match status" value="1"/>
</dbReference>
<dbReference type="EMBL" id="JAGPYM010000052">
    <property type="protein sequence ID" value="KAH6871638.1"/>
    <property type="molecule type" value="Genomic_DNA"/>
</dbReference>
<dbReference type="GO" id="GO:0005737">
    <property type="term" value="C:cytoplasm"/>
    <property type="evidence" value="ECO:0007669"/>
    <property type="project" value="TreeGrafter"/>
</dbReference>
<protein>
    <recommendedName>
        <fullName evidence="1">NmrA-like domain-containing protein</fullName>
    </recommendedName>
</protein>
<name>A0A9P8VRL8_9HYPO</name>
<dbReference type="InterPro" id="IPR008030">
    <property type="entry name" value="NmrA-like"/>
</dbReference>
<dbReference type="SUPFAM" id="SSF51735">
    <property type="entry name" value="NAD(P)-binding Rossmann-fold domains"/>
    <property type="match status" value="1"/>
</dbReference>
<sequence length="357" mass="38923">MAKIFLHFFHSTGASGYIGGDLLHLLAKVHPEYTVRALVRDAGKGEAISRAFRQVQIVKGGLEDAEIIAREAKEADIVVHLAASGHLKSVQAIHHALSNKPKSQKSPYWIQISGGSALAAAELADPSRVCGAGSDIIWDDLDGIDAIRSLIKQHPKRAVDNYLLSVANNTPHVKTALVLPPIIYGQGRGPVNQRSIQIPELAKLTLQRQRGVQVGPGQSRWGNVHILDLSQLFLRLVEKAVEGTEDPNIWGSNGLYLTGIGEISFGEISRRIAAAASELNVLQERSIDQLSGQEADDLLPHGSVLYGTNVRGQARRAKKWFGWAPTHEDLEHDIPRTVAREARQLGLIQDETPTARI</sequence>
<dbReference type="PANTHER" id="PTHR48079:SF8">
    <property type="entry name" value="NAD(P)-BINDING DOMAIN-CONTAINING PROTEIN"/>
    <property type="match status" value="1"/>
</dbReference>
<proteinExistence type="predicted"/>
<dbReference type="InterPro" id="IPR051783">
    <property type="entry name" value="NAD(P)-dependent_oxidoreduct"/>
</dbReference>
<dbReference type="PANTHER" id="PTHR48079">
    <property type="entry name" value="PROTEIN YEEZ"/>
    <property type="match status" value="1"/>
</dbReference>
<evidence type="ECO:0000313" key="3">
    <source>
        <dbReference type="Proteomes" id="UP000777438"/>
    </source>
</evidence>
<evidence type="ECO:0000313" key="2">
    <source>
        <dbReference type="EMBL" id="KAH6871638.1"/>
    </source>
</evidence>
<keyword evidence="3" id="KW-1185">Reference proteome</keyword>
<reference evidence="2 3" key="1">
    <citation type="journal article" date="2021" name="Nat. Commun.">
        <title>Genetic determinants of endophytism in the Arabidopsis root mycobiome.</title>
        <authorList>
            <person name="Mesny F."/>
            <person name="Miyauchi S."/>
            <person name="Thiergart T."/>
            <person name="Pickel B."/>
            <person name="Atanasova L."/>
            <person name="Karlsson M."/>
            <person name="Huettel B."/>
            <person name="Barry K.W."/>
            <person name="Haridas S."/>
            <person name="Chen C."/>
            <person name="Bauer D."/>
            <person name="Andreopoulos W."/>
            <person name="Pangilinan J."/>
            <person name="LaButti K."/>
            <person name="Riley R."/>
            <person name="Lipzen A."/>
            <person name="Clum A."/>
            <person name="Drula E."/>
            <person name="Henrissat B."/>
            <person name="Kohler A."/>
            <person name="Grigoriev I.V."/>
            <person name="Martin F.M."/>
            <person name="Hacquard S."/>
        </authorList>
    </citation>
    <scope>NUCLEOTIDE SEQUENCE [LARGE SCALE GENOMIC DNA]</scope>
    <source>
        <strain evidence="2 3">MPI-CAGE-CH-0241</strain>
    </source>
</reference>
<dbReference type="Proteomes" id="UP000777438">
    <property type="component" value="Unassembled WGS sequence"/>
</dbReference>
<organism evidence="2 3">
    <name type="scientific">Thelonectria olida</name>
    <dbReference type="NCBI Taxonomy" id="1576542"/>
    <lineage>
        <taxon>Eukaryota</taxon>
        <taxon>Fungi</taxon>
        <taxon>Dikarya</taxon>
        <taxon>Ascomycota</taxon>
        <taxon>Pezizomycotina</taxon>
        <taxon>Sordariomycetes</taxon>
        <taxon>Hypocreomycetidae</taxon>
        <taxon>Hypocreales</taxon>
        <taxon>Nectriaceae</taxon>
        <taxon>Thelonectria</taxon>
    </lineage>
</organism>
<comment type="caution">
    <text evidence="2">The sequence shown here is derived from an EMBL/GenBank/DDBJ whole genome shotgun (WGS) entry which is preliminary data.</text>
</comment>
<dbReference type="InterPro" id="IPR036291">
    <property type="entry name" value="NAD(P)-bd_dom_sf"/>
</dbReference>